<feature type="domain" description="Sulfatase N-terminal" evidence="5">
    <location>
        <begin position="32"/>
        <end position="360"/>
    </location>
</feature>
<dbReference type="Gene3D" id="3.40.720.10">
    <property type="entry name" value="Alkaline Phosphatase, subunit A"/>
    <property type="match status" value="1"/>
</dbReference>
<dbReference type="EMBL" id="LAZR01019129">
    <property type="protein sequence ID" value="KKL93654.1"/>
    <property type="molecule type" value="Genomic_DNA"/>
</dbReference>
<evidence type="ECO:0000313" key="6">
    <source>
        <dbReference type="EMBL" id="KKL93654.1"/>
    </source>
</evidence>
<evidence type="ECO:0000256" key="3">
    <source>
        <dbReference type="ARBA" id="ARBA00022801"/>
    </source>
</evidence>
<gene>
    <name evidence="6" type="ORF">LCGC14_1872530</name>
</gene>
<dbReference type="InterPro" id="IPR024607">
    <property type="entry name" value="Sulfatase_CS"/>
</dbReference>
<dbReference type="GO" id="GO:0046872">
    <property type="term" value="F:metal ion binding"/>
    <property type="evidence" value="ECO:0007669"/>
    <property type="project" value="UniProtKB-KW"/>
</dbReference>
<comment type="similarity">
    <text evidence="1">Belongs to the sulfatase family.</text>
</comment>
<comment type="caution">
    <text evidence="6">The sequence shown here is derived from an EMBL/GenBank/DDBJ whole genome shotgun (WGS) entry which is preliminary data.</text>
</comment>
<sequence length="679" mass="75444">MERRYFLISIIAACALGGISGRTFGGDGSKKPNVVVIYSDDQGWGDVGYHGYDDVLTPNIDALARNGVWFSRGYVSSSICMPSRVGVLTGVYQQRLGMDTNSVKGGIPTSQPMVFEMLKREGYQTAAIGKWHVGGEGEEYSPNRRGVDFFYGSLWGSHDYYKSSADPADLKKWDSPIMRNTTIEPPIQDSNGYLTEMLTKETVSFIERADDDKPFFIYLAHYAVHAPWQVPQSYIDRVQKLKANDERKFFAGMMLAMDDGVGAVMDALKKKGVEKDTLVFFISDNGTPNIQGIPETFKHRGETTMSNPGPFRGFKGDVYEGGTRVPFIACWPGVLPAGKKYEHPVVNLDVVPTVMSLVGVSRPYKGLDFDGVDLLPYLTGKKPADEKPHDVLYWRRQENYAIRKGDWKLCFNPSSGSRSSRTIQLFNIADDPGEWKDLVDVEPERAQELQDTFDAWDSRLIPSQSGIKTSNRNIGYADGVRVNVAEFNARPLLSNGGFEDEASVKGNAGVPLPDLWHLWYLPEGPAVSAGLTDRKKRSGKRSLFLKCRKGDPRYGFVQRVSVEEGQAYRFSAYLLNGSEEEALTGKSHGTLSLEWKDYYGQNIGHLVSNSWGADLSDSKWQRFAVEEKAPPGAKFCNCVISLVSSGSKGKGIFYIDDCEFQDLGSDPTKSKYSSTLTTK</sequence>
<dbReference type="PROSITE" id="PS00149">
    <property type="entry name" value="SULFATASE_2"/>
    <property type="match status" value="1"/>
</dbReference>
<dbReference type="PANTHER" id="PTHR42693">
    <property type="entry name" value="ARYLSULFATASE FAMILY MEMBER"/>
    <property type="match status" value="1"/>
</dbReference>
<organism evidence="6">
    <name type="scientific">marine sediment metagenome</name>
    <dbReference type="NCBI Taxonomy" id="412755"/>
    <lineage>
        <taxon>unclassified sequences</taxon>
        <taxon>metagenomes</taxon>
        <taxon>ecological metagenomes</taxon>
    </lineage>
</organism>
<keyword evidence="3" id="KW-0378">Hydrolase</keyword>
<evidence type="ECO:0000259" key="5">
    <source>
        <dbReference type="Pfam" id="PF00884"/>
    </source>
</evidence>
<evidence type="ECO:0000256" key="1">
    <source>
        <dbReference type="ARBA" id="ARBA00008779"/>
    </source>
</evidence>
<proteinExistence type="inferred from homology"/>
<dbReference type="Gene3D" id="3.30.1120.10">
    <property type="match status" value="1"/>
</dbReference>
<accession>A0A0F9G4H2</accession>
<dbReference type="AlphaFoldDB" id="A0A0F9G4H2"/>
<dbReference type="PANTHER" id="PTHR42693:SF53">
    <property type="entry name" value="ENDO-4-O-SULFATASE"/>
    <property type="match status" value="1"/>
</dbReference>
<dbReference type="Pfam" id="PF00884">
    <property type="entry name" value="Sulfatase"/>
    <property type="match status" value="1"/>
</dbReference>
<protein>
    <recommendedName>
        <fullName evidence="5">Sulfatase N-terminal domain-containing protein</fullName>
    </recommendedName>
</protein>
<dbReference type="InterPro" id="IPR017850">
    <property type="entry name" value="Alkaline_phosphatase_core_sf"/>
</dbReference>
<dbReference type="GO" id="GO:0004065">
    <property type="term" value="F:arylsulfatase activity"/>
    <property type="evidence" value="ECO:0007669"/>
    <property type="project" value="TreeGrafter"/>
</dbReference>
<reference evidence="6" key="1">
    <citation type="journal article" date="2015" name="Nature">
        <title>Complex archaea that bridge the gap between prokaryotes and eukaryotes.</title>
        <authorList>
            <person name="Spang A."/>
            <person name="Saw J.H."/>
            <person name="Jorgensen S.L."/>
            <person name="Zaremba-Niedzwiedzka K."/>
            <person name="Martijn J."/>
            <person name="Lind A.E."/>
            <person name="van Eijk R."/>
            <person name="Schleper C."/>
            <person name="Guy L."/>
            <person name="Ettema T.J."/>
        </authorList>
    </citation>
    <scope>NUCLEOTIDE SEQUENCE</scope>
</reference>
<evidence type="ECO:0000256" key="2">
    <source>
        <dbReference type="ARBA" id="ARBA00022723"/>
    </source>
</evidence>
<keyword evidence="2" id="KW-0479">Metal-binding</keyword>
<dbReference type="InterPro" id="IPR050738">
    <property type="entry name" value="Sulfatase"/>
</dbReference>
<name>A0A0F9G4H2_9ZZZZ</name>
<dbReference type="SUPFAM" id="SSF53649">
    <property type="entry name" value="Alkaline phosphatase-like"/>
    <property type="match status" value="1"/>
</dbReference>
<dbReference type="InterPro" id="IPR000917">
    <property type="entry name" value="Sulfatase_N"/>
</dbReference>
<dbReference type="Gene3D" id="2.60.120.260">
    <property type="entry name" value="Galactose-binding domain-like"/>
    <property type="match status" value="1"/>
</dbReference>
<keyword evidence="4" id="KW-0106">Calcium</keyword>
<evidence type="ECO:0000256" key="4">
    <source>
        <dbReference type="ARBA" id="ARBA00022837"/>
    </source>
</evidence>